<sequence length="77" mass="8172">MAKQPHSSTMGRKSYRYTGPVTPLDIEGEKTRMLFPGASYTGLPEDHPIVSNLIARKLLIAETGAAEVVGGTLSEGA</sequence>
<protein>
    <submittedName>
        <fullName evidence="2">Uncharacterized protein</fullName>
    </submittedName>
</protein>
<dbReference type="AlphaFoldDB" id="A0A7Y3T7S9"/>
<organism evidence="2 3">
    <name type="scientific">Brucella pseudogrignonensis</name>
    <dbReference type="NCBI Taxonomy" id="419475"/>
    <lineage>
        <taxon>Bacteria</taxon>
        <taxon>Pseudomonadati</taxon>
        <taxon>Pseudomonadota</taxon>
        <taxon>Alphaproteobacteria</taxon>
        <taxon>Hyphomicrobiales</taxon>
        <taxon>Brucellaceae</taxon>
        <taxon>Brucella/Ochrobactrum group</taxon>
        <taxon>Brucella</taxon>
    </lineage>
</organism>
<reference evidence="2 3" key="1">
    <citation type="submission" date="2018-11" db="EMBL/GenBank/DDBJ databases">
        <title>Genome sequencing and analysis.</title>
        <authorList>
            <person name="Huang Y.-T."/>
        </authorList>
    </citation>
    <scope>NUCLEOTIDE SEQUENCE [LARGE SCALE GENOMIC DNA]</scope>
    <source>
        <strain evidence="2 3">SHIN</strain>
    </source>
</reference>
<gene>
    <name evidence="2" type="ORF">EHE22_19790</name>
</gene>
<dbReference type="RefSeq" id="WP_076781180.1">
    <property type="nucleotide sequence ID" value="NZ_PKQI01000003.1"/>
</dbReference>
<name>A0A7Y3T7S9_9HYPH</name>
<proteinExistence type="predicted"/>
<evidence type="ECO:0000313" key="3">
    <source>
        <dbReference type="Proteomes" id="UP000526233"/>
    </source>
</evidence>
<evidence type="ECO:0000256" key="1">
    <source>
        <dbReference type="SAM" id="MobiDB-lite"/>
    </source>
</evidence>
<dbReference type="Proteomes" id="UP000526233">
    <property type="component" value="Unassembled WGS sequence"/>
</dbReference>
<feature type="compositionally biased region" description="Polar residues" evidence="1">
    <location>
        <begin position="1"/>
        <end position="11"/>
    </location>
</feature>
<evidence type="ECO:0000313" key="2">
    <source>
        <dbReference type="EMBL" id="NNV22656.1"/>
    </source>
</evidence>
<comment type="caution">
    <text evidence="2">The sequence shown here is derived from an EMBL/GenBank/DDBJ whole genome shotgun (WGS) entry which is preliminary data.</text>
</comment>
<accession>A0A7Y3T7S9</accession>
<dbReference type="EMBL" id="PKQI01000003">
    <property type="protein sequence ID" value="NNV22656.1"/>
    <property type="molecule type" value="Genomic_DNA"/>
</dbReference>
<feature type="region of interest" description="Disordered" evidence="1">
    <location>
        <begin position="1"/>
        <end position="23"/>
    </location>
</feature>